<dbReference type="InterPro" id="IPR006182">
    <property type="entry name" value="FliF_N_dom"/>
</dbReference>
<evidence type="ECO:0000256" key="7">
    <source>
        <dbReference type="ARBA" id="ARBA00023136"/>
    </source>
</evidence>
<evidence type="ECO:0000313" key="15">
    <source>
        <dbReference type="Proteomes" id="UP000558113"/>
    </source>
</evidence>
<dbReference type="InterPro" id="IPR043427">
    <property type="entry name" value="YscJ/FliF"/>
</dbReference>
<evidence type="ECO:0000256" key="1">
    <source>
        <dbReference type="ARBA" id="ARBA00004117"/>
    </source>
</evidence>
<keyword evidence="14" id="KW-0969">Cilium</keyword>
<comment type="function">
    <text evidence="9">The M ring may be actively involved in energy transduction.</text>
</comment>
<evidence type="ECO:0000256" key="10">
    <source>
        <dbReference type="SAM" id="MobiDB-lite"/>
    </source>
</evidence>
<comment type="similarity">
    <text evidence="3 9">Belongs to the FliF family.</text>
</comment>
<evidence type="ECO:0000256" key="6">
    <source>
        <dbReference type="ARBA" id="ARBA00022989"/>
    </source>
</evidence>
<dbReference type="Pfam" id="PF08345">
    <property type="entry name" value="YscJ_FliF_C"/>
    <property type="match status" value="1"/>
</dbReference>
<dbReference type="PIRSF" id="PIRSF004862">
    <property type="entry name" value="FliF"/>
    <property type="match status" value="1"/>
</dbReference>
<comment type="subcellular location">
    <subcellularLocation>
        <location evidence="1 9">Bacterial flagellum basal body</location>
    </subcellularLocation>
    <subcellularLocation>
        <location evidence="2">Cell membrane</location>
        <topology evidence="2">Multi-pass membrane protein</topology>
    </subcellularLocation>
</comment>
<feature type="region of interest" description="Disordered" evidence="10">
    <location>
        <begin position="305"/>
        <end position="356"/>
    </location>
</feature>
<feature type="transmembrane region" description="Helical" evidence="11">
    <location>
        <begin position="25"/>
        <end position="45"/>
    </location>
</feature>
<feature type="transmembrane region" description="Helical" evidence="11">
    <location>
        <begin position="442"/>
        <end position="462"/>
    </location>
</feature>
<dbReference type="PANTHER" id="PTHR30046">
    <property type="entry name" value="FLAGELLAR M-RING PROTEIN"/>
    <property type="match status" value="1"/>
</dbReference>
<evidence type="ECO:0000256" key="9">
    <source>
        <dbReference type="PIRNR" id="PIRNR004862"/>
    </source>
</evidence>
<dbReference type="RefSeq" id="WP_161696725.1">
    <property type="nucleotide sequence ID" value="NZ_JAAAMU010000004.1"/>
</dbReference>
<dbReference type="GO" id="GO:0003774">
    <property type="term" value="F:cytoskeletal motor activity"/>
    <property type="evidence" value="ECO:0007669"/>
    <property type="project" value="InterPro"/>
</dbReference>
<dbReference type="PANTHER" id="PTHR30046:SF0">
    <property type="entry name" value="FLAGELLAR M-RING PROTEIN"/>
    <property type="match status" value="1"/>
</dbReference>
<dbReference type="Proteomes" id="UP000558113">
    <property type="component" value="Unassembled WGS sequence"/>
</dbReference>
<feature type="domain" description="Flagellar M-ring N-terminal" evidence="12">
    <location>
        <begin position="46"/>
        <end position="224"/>
    </location>
</feature>
<dbReference type="InterPro" id="IPR013556">
    <property type="entry name" value="Flag_M-ring_C"/>
</dbReference>
<sequence>MNEKFAQYRAKTAQYWRVLEKKQKIWLGASAAILILTIILLTLLFSKTNYEVAFRDLDSTDAAAVMEYLDSGKIPYKLSDAGQTISVPTADAARVKVEAGSQGIIRNGSIGFESFNDSSSMFGSTDREFDVKYRSALNGEIQRLLNDMQGVQKSNVLVNLPESTPFMTTEEKEQASASIMITMRPGYRPTQKEVDGYYNLVKTSIPNIKPENITISSPEGELLASSEVGGGGIGGDLLETHYQVQRKYENDIKQKIQTFLGPMVGMDNLVVSVSSSINFDKKKSEQQLVSPLEDNNNNGIVVSEASTNKSATGGSSGAGGVAGTGETDVPGYEATNSSSGGSSEESTRTTNYDYNKNNVQIESGPYVIKDLSISIGVEKSKLSADAKTEMGNMVANLVRSQLVESGQDVNNDALIDKKVSIMAQSFIDNGGASSSSALSTGWLAGIGLAALALIGGLGYVVVRRRKQAALAEEMAAVPGKVEYPTIDLDSVQNESQVRKQLETLAKRKPEEFVNLLRTWLVDE</sequence>
<comment type="caution">
    <text evidence="14">The sequence shown here is derived from an EMBL/GenBank/DDBJ whole genome shotgun (WGS) entry which is preliminary data.</text>
</comment>
<protein>
    <recommendedName>
        <fullName evidence="9">Flagellar M-ring protein</fullName>
    </recommendedName>
</protein>
<evidence type="ECO:0000259" key="13">
    <source>
        <dbReference type="Pfam" id="PF08345"/>
    </source>
</evidence>
<evidence type="ECO:0000313" key="14">
    <source>
        <dbReference type="EMBL" id="NBC69164.1"/>
    </source>
</evidence>
<name>A0A7X4YPF3_9BACL</name>
<dbReference type="GO" id="GO:0005886">
    <property type="term" value="C:plasma membrane"/>
    <property type="evidence" value="ECO:0007669"/>
    <property type="project" value="UniProtKB-SubCell"/>
</dbReference>
<keyword evidence="5 11" id="KW-0812">Transmembrane</keyword>
<evidence type="ECO:0000259" key="12">
    <source>
        <dbReference type="Pfam" id="PF01514"/>
    </source>
</evidence>
<keyword evidence="7 11" id="KW-0472">Membrane</keyword>
<keyword evidence="6 11" id="KW-1133">Transmembrane helix</keyword>
<feature type="domain" description="Flagellar M-ring C-terminal" evidence="13">
    <location>
        <begin position="260"/>
        <end position="396"/>
    </location>
</feature>
<dbReference type="InterPro" id="IPR000067">
    <property type="entry name" value="FlgMring_FliF"/>
</dbReference>
<evidence type="ECO:0000256" key="5">
    <source>
        <dbReference type="ARBA" id="ARBA00022692"/>
    </source>
</evidence>
<dbReference type="OrthoDB" id="9807026at2"/>
<evidence type="ECO:0000256" key="8">
    <source>
        <dbReference type="ARBA" id="ARBA00023143"/>
    </source>
</evidence>
<organism evidence="14 15">
    <name type="scientific">Paenibacillus sacheonensis</name>
    <dbReference type="NCBI Taxonomy" id="742054"/>
    <lineage>
        <taxon>Bacteria</taxon>
        <taxon>Bacillati</taxon>
        <taxon>Bacillota</taxon>
        <taxon>Bacilli</taxon>
        <taxon>Bacillales</taxon>
        <taxon>Paenibacillaceae</taxon>
        <taxon>Paenibacillus</taxon>
    </lineage>
</organism>
<evidence type="ECO:0000256" key="11">
    <source>
        <dbReference type="SAM" id="Phobius"/>
    </source>
</evidence>
<dbReference type="PRINTS" id="PR01009">
    <property type="entry name" value="FLGMRINGFLIF"/>
</dbReference>
<accession>A0A7X4YPF3</accession>
<dbReference type="NCBIfam" id="TIGR00206">
    <property type="entry name" value="fliF"/>
    <property type="match status" value="1"/>
</dbReference>
<evidence type="ECO:0000256" key="4">
    <source>
        <dbReference type="ARBA" id="ARBA00022475"/>
    </source>
</evidence>
<proteinExistence type="inferred from homology"/>
<feature type="compositionally biased region" description="Gly residues" evidence="10">
    <location>
        <begin position="314"/>
        <end position="323"/>
    </location>
</feature>
<dbReference type="InterPro" id="IPR045851">
    <property type="entry name" value="AMP-bd_C_sf"/>
</dbReference>
<reference evidence="14 15" key="1">
    <citation type="submission" date="2020-01" db="EMBL/GenBank/DDBJ databases">
        <title>Paenibacillus soybeanensis sp. nov. isolated from the nodules of soybean (Glycine max(L.) Merr).</title>
        <authorList>
            <person name="Wang H."/>
        </authorList>
    </citation>
    <scope>NUCLEOTIDE SEQUENCE [LARGE SCALE GENOMIC DNA]</scope>
    <source>
        <strain evidence="14 15">DSM 23054</strain>
    </source>
</reference>
<keyword evidence="15" id="KW-1185">Reference proteome</keyword>
<dbReference type="Gene3D" id="3.30.300.30">
    <property type="match status" value="1"/>
</dbReference>
<dbReference type="AlphaFoldDB" id="A0A7X4YPF3"/>
<evidence type="ECO:0000256" key="2">
    <source>
        <dbReference type="ARBA" id="ARBA00004651"/>
    </source>
</evidence>
<dbReference type="Pfam" id="PF01514">
    <property type="entry name" value="YscJ_FliF"/>
    <property type="match status" value="1"/>
</dbReference>
<dbReference type="GO" id="GO:0071973">
    <property type="term" value="P:bacterial-type flagellum-dependent cell motility"/>
    <property type="evidence" value="ECO:0007669"/>
    <property type="project" value="InterPro"/>
</dbReference>
<keyword evidence="4" id="KW-1003">Cell membrane</keyword>
<keyword evidence="14" id="KW-0282">Flagellum</keyword>
<gene>
    <name evidence="14" type="primary">fliF</name>
    <name evidence="14" type="ORF">GT003_09195</name>
</gene>
<dbReference type="GO" id="GO:0009431">
    <property type="term" value="C:bacterial-type flagellum basal body, MS ring"/>
    <property type="evidence" value="ECO:0007669"/>
    <property type="project" value="InterPro"/>
</dbReference>
<evidence type="ECO:0000256" key="3">
    <source>
        <dbReference type="ARBA" id="ARBA00007971"/>
    </source>
</evidence>
<keyword evidence="14" id="KW-0966">Cell projection</keyword>
<dbReference type="EMBL" id="JAAAMU010000004">
    <property type="protein sequence ID" value="NBC69164.1"/>
    <property type="molecule type" value="Genomic_DNA"/>
</dbReference>
<keyword evidence="8 9" id="KW-0975">Bacterial flagellum</keyword>